<keyword evidence="5 13" id="KW-0812">Transmembrane</keyword>
<evidence type="ECO:0000256" key="3">
    <source>
        <dbReference type="ARBA" id="ARBA00022448"/>
    </source>
</evidence>
<evidence type="ECO:0000256" key="13">
    <source>
        <dbReference type="SAM" id="Phobius"/>
    </source>
</evidence>
<name>A0A5E8BVQ5_9ASCO</name>
<keyword evidence="7" id="KW-0249">Electron transport</keyword>
<dbReference type="InterPro" id="IPR051410">
    <property type="entry name" value="Ferric/Cupric_Reductase"/>
</dbReference>
<comment type="similarity">
    <text evidence="2">Belongs to the ferric reductase (FRE) family.</text>
</comment>
<keyword evidence="6" id="KW-0274">FAD</keyword>
<dbReference type="SFLD" id="SFLDG01168">
    <property type="entry name" value="Ferric_reductase_subgroup_(FRE"/>
    <property type="match status" value="1"/>
</dbReference>
<dbReference type="OrthoDB" id="4494341at2759"/>
<reference evidence="16 17" key="1">
    <citation type="submission" date="2019-09" db="EMBL/GenBank/DDBJ databases">
        <authorList>
            <person name="Brejova B."/>
        </authorList>
    </citation>
    <scope>NUCLEOTIDE SEQUENCE [LARGE SCALE GENOMIC DNA]</scope>
</reference>
<feature type="transmembrane region" description="Helical" evidence="13">
    <location>
        <begin position="157"/>
        <end position="179"/>
    </location>
</feature>
<feature type="domain" description="FAD-binding FR-type" evidence="15">
    <location>
        <begin position="409"/>
        <end position="531"/>
    </location>
</feature>
<dbReference type="GO" id="GO:0006879">
    <property type="term" value="P:intracellular iron ion homeostasis"/>
    <property type="evidence" value="ECO:0007669"/>
    <property type="project" value="TreeGrafter"/>
</dbReference>
<feature type="transmembrane region" description="Helical" evidence="13">
    <location>
        <begin position="232"/>
        <end position="250"/>
    </location>
</feature>
<evidence type="ECO:0000256" key="4">
    <source>
        <dbReference type="ARBA" id="ARBA00022630"/>
    </source>
</evidence>
<evidence type="ECO:0000313" key="17">
    <source>
        <dbReference type="Proteomes" id="UP000398389"/>
    </source>
</evidence>
<comment type="subcellular location">
    <subcellularLocation>
        <location evidence="1">Membrane</location>
        <topology evidence="1">Multi-pass membrane protein</topology>
    </subcellularLocation>
</comment>
<protein>
    <recommendedName>
        <fullName evidence="15">FAD-binding FR-type domain-containing protein</fullName>
    </recommendedName>
</protein>
<evidence type="ECO:0000256" key="9">
    <source>
        <dbReference type="ARBA" id="ARBA00023002"/>
    </source>
</evidence>
<organism evidence="16 17">
    <name type="scientific">Magnusiomyces paraingens</name>
    <dbReference type="NCBI Taxonomy" id="2606893"/>
    <lineage>
        <taxon>Eukaryota</taxon>
        <taxon>Fungi</taxon>
        <taxon>Dikarya</taxon>
        <taxon>Ascomycota</taxon>
        <taxon>Saccharomycotina</taxon>
        <taxon>Dipodascomycetes</taxon>
        <taxon>Dipodascales</taxon>
        <taxon>Dipodascaceae</taxon>
        <taxon>Magnusiomyces</taxon>
    </lineage>
</organism>
<accession>A0A5E8BVQ5</accession>
<keyword evidence="8 13" id="KW-1133">Transmembrane helix</keyword>
<dbReference type="RefSeq" id="XP_031855324.1">
    <property type="nucleotide sequence ID" value="XM_031999433.1"/>
</dbReference>
<evidence type="ECO:0000256" key="7">
    <source>
        <dbReference type="ARBA" id="ARBA00022982"/>
    </source>
</evidence>
<proteinExistence type="inferred from homology"/>
<evidence type="ECO:0000256" key="6">
    <source>
        <dbReference type="ARBA" id="ARBA00022827"/>
    </source>
</evidence>
<gene>
    <name evidence="16" type="ORF">SAPINGB_P004718</name>
</gene>
<feature type="chain" id="PRO_5022855916" description="FAD-binding FR-type domain-containing protein" evidence="14">
    <location>
        <begin position="19"/>
        <end position="696"/>
    </location>
</feature>
<keyword evidence="4" id="KW-0285">Flavoprotein</keyword>
<keyword evidence="9" id="KW-0560">Oxidoreductase</keyword>
<dbReference type="InterPro" id="IPR013121">
    <property type="entry name" value="Fe_red_NAD-bd_6"/>
</dbReference>
<dbReference type="Proteomes" id="UP000398389">
    <property type="component" value="Unassembled WGS sequence"/>
</dbReference>
<evidence type="ECO:0000256" key="10">
    <source>
        <dbReference type="ARBA" id="ARBA00023065"/>
    </source>
</evidence>
<evidence type="ECO:0000313" key="16">
    <source>
        <dbReference type="EMBL" id="VVT55748.1"/>
    </source>
</evidence>
<feature type="transmembrane region" description="Helical" evidence="13">
    <location>
        <begin position="346"/>
        <end position="365"/>
    </location>
</feature>
<dbReference type="GO" id="GO:0015677">
    <property type="term" value="P:copper ion import"/>
    <property type="evidence" value="ECO:0007669"/>
    <property type="project" value="TreeGrafter"/>
</dbReference>
<feature type="transmembrane region" description="Helical" evidence="13">
    <location>
        <begin position="316"/>
        <end position="334"/>
    </location>
</feature>
<keyword evidence="3" id="KW-0813">Transport</keyword>
<evidence type="ECO:0000256" key="2">
    <source>
        <dbReference type="ARBA" id="ARBA00006278"/>
    </source>
</evidence>
<dbReference type="Pfam" id="PF01794">
    <property type="entry name" value="Ferric_reduct"/>
    <property type="match status" value="1"/>
</dbReference>
<evidence type="ECO:0000256" key="11">
    <source>
        <dbReference type="ARBA" id="ARBA00023136"/>
    </source>
</evidence>
<feature type="signal peptide" evidence="14">
    <location>
        <begin position="1"/>
        <end position="18"/>
    </location>
</feature>
<keyword evidence="17" id="KW-1185">Reference proteome</keyword>
<dbReference type="GO" id="GO:0006826">
    <property type="term" value="P:iron ion transport"/>
    <property type="evidence" value="ECO:0007669"/>
    <property type="project" value="TreeGrafter"/>
</dbReference>
<keyword evidence="14" id="KW-0732">Signal</keyword>
<sequence>MKFIPLALLFTWLCVVAATNSGDALFRGCAAWVGKYTFECPSKYAKIKGKRVSGCNCWSPEYLATYVDCATRAKGANTQRALDSLLGACGTKTIRPTLTLDEINQIYDNATDYFVDVKTVKNKTETSYSPIRFTQAQVDQAQRSFASGFYAKYTGQLYGGLMLAYMGAILLAAAISNFLKKVAPGFVHKSTNNRVALFFRQKLINPAIFGYKHSIPVKWGPFNMSLPTRAQAWVLIGYFVMYIIFMFIKYDIYDGNTRFTTRPLQISRYVADRSGIIATSQLPLLYALAGRNNIMLWITGLSYDTMNLYHRWVSRIMYLNVFIHAAAFSVNFKKQNKYNDEFSETFMIWGLVSCVCGGFLMFFSLRHFREKLYEFFLLCHWAFVVFFTIGVWYHCKPHGYMEWVYAAIAIWAFDRASRLARLVFNGLNAKAHLELHPQHLIKIKVDYTSFLKPHPGAYAFIHFLNPIWRCWENHPFTAYPSPIPGEEKKLVFCVRVRDGKTKQIAQYLAKNNNAKTVPVFLDGLYGHTFPLHTSESIVIITGGIGFTGGYSYACRLTNQSEKKNITFIWAIQNHENVETFKDELEYLAKNDVSVFIYLSNEPENAQPKVTVEKHFSDSENGNEKDLSSGSTISFNTMFTRPDLKVIIESAINEAPGSIGFLVCGPASMNDDVRQHVSKNMDKGKGRVDLYLEAFNW</sequence>
<dbReference type="SUPFAM" id="SSF52343">
    <property type="entry name" value="Ferredoxin reductase-like, C-terminal NADP-linked domain"/>
    <property type="match status" value="1"/>
</dbReference>
<dbReference type="CDD" id="cd06186">
    <property type="entry name" value="NOX_Duox_like_FAD_NADP"/>
    <property type="match status" value="1"/>
</dbReference>
<evidence type="ECO:0000256" key="1">
    <source>
        <dbReference type="ARBA" id="ARBA00004141"/>
    </source>
</evidence>
<dbReference type="GO" id="GO:0000293">
    <property type="term" value="F:ferric-chelate reductase activity"/>
    <property type="evidence" value="ECO:0007669"/>
    <property type="project" value="UniProtKB-ARBA"/>
</dbReference>
<dbReference type="PROSITE" id="PS51384">
    <property type="entry name" value="FAD_FR"/>
    <property type="match status" value="1"/>
</dbReference>
<dbReference type="Gene3D" id="3.40.50.80">
    <property type="entry name" value="Nucleotide-binding domain of ferredoxin-NADP reductase (FNR) module"/>
    <property type="match status" value="1"/>
</dbReference>
<keyword evidence="12" id="KW-0325">Glycoprotein</keyword>
<dbReference type="GeneID" id="43583533"/>
<evidence type="ECO:0000259" key="15">
    <source>
        <dbReference type="PROSITE" id="PS51384"/>
    </source>
</evidence>
<dbReference type="SFLD" id="SFLDS00052">
    <property type="entry name" value="Ferric_Reductase_Domain"/>
    <property type="match status" value="1"/>
</dbReference>
<dbReference type="AlphaFoldDB" id="A0A5E8BVQ5"/>
<dbReference type="GO" id="GO:0005886">
    <property type="term" value="C:plasma membrane"/>
    <property type="evidence" value="ECO:0007669"/>
    <property type="project" value="TreeGrafter"/>
</dbReference>
<evidence type="ECO:0000256" key="5">
    <source>
        <dbReference type="ARBA" id="ARBA00022692"/>
    </source>
</evidence>
<dbReference type="Pfam" id="PF08030">
    <property type="entry name" value="NAD_binding_6"/>
    <property type="match status" value="1"/>
</dbReference>
<dbReference type="InterPro" id="IPR017927">
    <property type="entry name" value="FAD-bd_FR_type"/>
</dbReference>
<keyword evidence="10" id="KW-0406">Ion transport</keyword>
<dbReference type="InterPro" id="IPR013130">
    <property type="entry name" value="Fe3_Rdtase_TM_dom"/>
</dbReference>
<dbReference type="PANTHER" id="PTHR32361">
    <property type="entry name" value="FERRIC/CUPRIC REDUCTASE TRANSMEMBRANE COMPONENT"/>
    <property type="match status" value="1"/>
</dbReference>
<dbReference type="InterPro" id="IPR013112">
    <property type="entry name" value="FAD-bd_8"/>
</dbReference>
<evidence type="ECO:0000256" key="14">
    <source>
        <dbReference type="SAM" id="SignalP"/>
    </source>
</evidence>
<feature type="transmembrane region" description="Helical" evidence="13">
    <location>
        <begin position="372"/>
        <end position="393"/>
    </location>
</feature>
<evidence type="ECO:0000256" key="8">
    <source>
        <dbReference type="ARBA" id="ARBA00022989"/>
    </source>
</evidence>
<keyword evidence="11 13" id="KW-0472">Membrane</keyword>
<evidence type="ECO:0000256" key="12">
    <source>
        <dbReference type="ARBA" id="ARBA00023180"/>
    </source>
</evidence>
<dbReference type="Pfam" id="PF08022">
    <property type="entry name" value="FAD_binding_8"/>
    <property type="match status" value="1"/>
</dbReference>
<dbReference type="InterPro" id="IPR039261">
    <property type="entry name" value="FNR_nucleotide-bd"/>
</dbReference>
<dbReference type="PANTHER" id="PTHR32361:SF9">
    <property type="entry name" value="FERRIC REDUCTASE TRANSMEMBRANE COMPONENT 3-RELATED"/>
    <property type="match status" value="1"/>
</dbReference>
<dbReference type="EMBL" id="CABVLU010000003">
    <property type="protein sequence ID" value="VVT55748.1"/>
    <property type="molecule type" value="Genomic_DNA"/>
</dbReference>